<evidence type="ECO:0000259" key="2">
    <source>
        <dbReference type="PROSITE" id="PS50076"/>
    </source>
</evidence>
<dbReference type="Gene3D" id="1.10.287.110">
    <property type="entry name" value="DnaJ domain"/>
    <property type="match status" value="1"/>
</dbReference>
<feature type="domain" description="J" evidence="2">
    <location>
        <begin position="9"/>
        <end position="70"/>
    </location>
</feature>
<dbReference type="InterPro" id="IPR001623">
    <property type="entry name" value="DnaJ_domain"/>
</dbReference>
<dbReference type="OrthoDB" id="5242140at2"/>
<accession>A0A2S3Z7X4</accession>
<feature type="region of interest" description="Disordered" evidence="1">
    <location>
        <begin position="75"/>
        <end position="105"/>
    </location>
</feature>
<dbReference type="RefSeq" id="WP_103431839.1">
    <property type="nucleotide sequence ID" value="NZ_PPXF01000058.1"/>
</dbReference>
<dbReference type="InterPro" id="IPR011528">
    <property type="entry name" value="NERD"/>
</dbReference>
<dbReference type="InterPro" id="IPR036869">
    <property type="entry name" value="J_dom_sf"/>
</dbReference>
<evidence type="ECO:0000256" key="1">
    <source>
        <dbReference type="SAM" id="MobiDB-lite"/>
    </source>
</evidence>
<dbReference type="PANTHER" id="PTHR43096:SF58">
    <property type="entry name" value="CHAPERONE DNAJ-DOMAIN SUPERFAMILY PROTEIN"/>
    <property type="match status" value="1"/>
</dbReference>
<feature type="compositionally biased region" description="Low complexity" evidence="1">
    <location>
        <begin position="77"/>
        <end position="93"/>
    </location>
</feature>
<dbReference type="SUPFAM" id="SSF46565">
    <property type="entry name" value="Chaperone J-domain"/>
    <property type="match status" value="1"/>
</dbReference>
<proteinExistence type="predicted"/>
<dbReference type="CDD" id="cd06257">
    <property type="entry name" value="DnaJ"/>
    <property type="match status" value="1"/>
</dbReference>
<dbReference type="PROSITE" id="PS50076">
    <property type="entry name" value="DNAJ_2"/>
    <property type="match status" value="1"/>
</dbReference>
<evidence type="ECO:0000313" key="4">
    <source>
        <dbReference type="Proteomes" id="UP000237104"/>
    </source>
</evidence>
<dbReference type="Pfam" id="PF08378">
    <property type="entry name" value="NERD"/>
    <property type="match status" value="1"/>
</dbReference>
<dbReference type="Proteomes" id="UP000237104">
    <property type="component" value="Unassembled WGS sequence"/>
</dbReference>
<evidence type="ECO:0000313" key="3">
    <source>
        <dbReference type="EMBL" id="POH61678.1"/>
    </source>
</evidence>
<comment type="caution">
    <text evidence="3">The sequence shown here is derived from an EMBL/GenBank/DDBJ whole genome shotgun (WGS) entry which is preliminary data.</text>
</comment>
<organism evidence="3 4">
    <name type="scientific">Cryobacterium zongtaii</name>
    <dbReference type="NCBI Taxonomy" id="1259217"/>
    <lineage>
        <taxon>Bacteria</taxon>
        <taxon>Bacillati</taxon>
        <taxon>Actinomycetota</taxon>
        <taxon>Actinomycetes</taxon>
        <taxon>Micrococcales</taxon>
        <taxon>Microbacteriaceae</taxon>
        <taxon>Cryobacterium</taxon>
    </lineage>
</organism>
<sequence length="308" mass="33492">MSESPAAASPYEVLGVSPSVTDEELRRAYRLKLRQSHPDVGGSAASFHAVQIAWERIGSPESRAAYDGARYPETAYSGASTASRPSSRPTSTGMKARMHGHPGGHSRQRYLAMLREWAGRGTVIDDPYAPDLVRSAPREIRHRLAKALAEENTAQLISGLGIGYTAWHDIATREDVEKIDHVVLGPAGLFAILSEDWGTPVQLKRGELVGDGLAPGEEPLDEFASAARILAKSLRVRFTALVVVVPDQLVAEPVSLPSRGRRPMVVVIPRSRLVGVLRDGIAGMERGSFEKVFELRSTLQNGIRFVED</sequence>
<dbReference type="SMART" id="SM00271">
    <property type="entry name" value="DnaJ"/>
    <property type="match status" value="1"/>
</dbReference>
<gene>
    <name evidence="3" type="ORF">C3B59_13770</name>
</gene>
<dbReference type="GO" id="GO:0005737">
    <property type="term" value="C:cytoplasm"/>
    <property type="evidence" value="ECO:0007669"/>
    <property type="project" value="TreeGrafter"/>
</dbReference>
<name>A0A2S3Z7X4_9MICO</name>
<dbReference type="PANTHER" id="PTHR43096">
    <property type="entry name" value="DNAJ HOMOLOG 1, MITOCHONDRIAL-RELATED"/>
    <property type="match status" value="1"/>
</dbReference>
<reference evidence="3 4" key="1">
    <citation type="submission" date="2018-01" db="EMBL/GenBank/DDBJ databases">
        <title>Cryobacterium sp. nov., from glaciers in China.</title>
        <authorList>
            <person name="Liu Q."/>
            <person name="Xin Y.-H."/>
        </authorList>
    </citation>
    <scope>NUCLEOTIDE SEQUENCE [LARGE SCALE GENOMIC DNA]</scope>
    <source>
        <strain evidence="3 4">TMB1-8</strain>
    </source>
</reference>
<dbReference type="GO" id="GO:0051082">
    <property type="term" value="F:unfolded protein binding"/>
    <property type="evidence" value="ECO:0007669"/>
    <property type="project" value="TreeGrafter"/>
</dbReference>
<dbReference type="GO" id="GO:0042026">
    <property type="term" value="P:protein refolding"/>
    <property type="evidence" value="ECO:0007669"/>
    <property type="project" value="TreeGrafter"/>
</dbReference>
<dbReference type="Pfam" id="PF00226">
    <property type="entry name" value="DnaJ"/>
    <property type="match status" value="1"/>
</dbReference>
<feature type="compositionally biased region" description="Basic residues" evidence="1">
    <location>
        <begin position="96"/>
        <end position="105"/>
    </location>
</feature>
<dbReference type="PRINTS" id="PR00625">
    <property type="entry name" value="JDOMAIN"/>
</dbReference>
<protein>
    <recommendedName>
        <fullName evidence="2">J domain-containing protein</fullName>
    </recommendedName>
</protein>
<dbReference type="EMBL" id="PPXF01000058">
    <property type="protein sequence ID" value="POH61678.1"/>
    <property type="molecule type" value="Genomic_DNA"/>
</dbReference>
<dbReference type="AlphaFoldDB" id="A0A2S3Z7X4"/>